<dbReference type="VEuPathDB" id="FungiDB:AB675_7806"/>
<organism evidence="8 9">
    <name type="scientific">Cyphellophora attinorum</name>
    <dbReference type="NCBI Taxonomy" id="1664694"/>
    <lineage>
        <taxon>Eukaryota</taxon>
        <taxon>Fungi</taxon>
        <taxon>Dikarya</taxon>
        <taxon>Ascomycota</taxon>
        <taxon>Pezizomycotina</taxon>
        <taxon>Eurotiomycetes</taxon>
        <taxon>Chaetothyriomycetidae</taxon>
        <taxon>Chaetothyriales</taxon>
        <taxon>Cyphellophoraceae</taxon>
        <taxon>Cyphellophora</taxon>
    </lineage>
</organism>
<dbReference type="InterPro" id="IPR036188">
    <property type="entry name" value="FAD/NAD-bd_sf"/>
</dbReference>
<evidence type="ECO:0000256" key="3">
    <source>
        <dbReference type="ARBA" id="ARBA00022827"/>
    </source>
</evidence>
<keyword evidence="3" id="KW-0274">FAD</keyword>
<keyword evidence="4" id="KW-0560">Oxidoreductase</keyword>
<reference evidence="8 9" key="1">
    <citation type="submission" date="2015-06" db="EMBL/GenBank/DDBJ databases">
        <title>Draft genome of the ant-associated black yeast Phialophora attae CBS 131958.</title>
        <authorList>
            <person name="Moreno L.F."/>
            <person name="Stielow B.J."/>
            <person name="de Hoog S."/>
            <person name="Vicente V.A."/>
            <person name="Weiss V.A."/>
            <person name="de Vries M."/>
            <person name="Cruz L.M."/>
            <person name="Souza E.M."/>
        </authorList>
    </citation>
    <scope>NUCLEOTIDE SEQUENCE [LARGE SCALE GENOMIC DNA]</scope>
    <source>
        <strain evidence="8 9">CBS 131958</strain>
    </source>
</reference>
<proteinExistence type="inferred from homology"/>
<dbReference type="GO" id="GO:0004497">
    <property type="term" value="F:monooxygenase activity"/>
    <property type="evidence" value="ECO:0007669"/>
    <property type="project" value="UniProtKB-KW"/>
</dbReference>
<dbReference type="PANTHER" id="PTHR13789">
    <property type="entry name" value="MONOOXYGENASE"/>
    <property type="match status" value="1"/>
</dbReference>
<sequence>MSQYRPSATVSNHILTYLQIFEKSSFSQEVGAAVTMATPMTRIMRSWDIDLESAGATTYLRTQIKTAANLSPITPLFDGNYEAKYGFPMYTLHRADIHSTLRQAATSPNRPGRPAKLRLSSPIASYDGQAGSVTLMDGTTHTADLIIVADGLHSTAASYVNSHQPCPIIPKVQTVIRFLIPSSAITADPITAPILPGTNEINFFFAKDRYIIRYPCRNDTLQNFAMYINDPPSPSSPTTKPSETHADKHNQHITASDLTAAMKAGGFGPALLGLVDKIPSSSSSSTTTNTDSATTNLLPLWRTYDRPPLPHCTRGTLVVIGDAAHPMLPHKGQGFVSGAQDAAALATLFAPSSSQTSVEQKLALFDELRIPRTGVMQIYSSVDLTGNPCVKTPEARQWVERVYKERGWKGGYGNVDGNALPSEEGGVNDDVLDWILRYDVVEDVKQLMKERLDPINGKA</sequence>
<feature type="domain" description="FAD-binding" evidence="7">
    <location>
        <begin position="312"/>
        <end position="369"/>
    </location>
</feature>
<protein>
    <submittedName>
        <fullName evidence="8">Salicylate hydroxylase</fullName>
    </submittedName>
</protein>
<dbReference type="Pfam" id="PF01494">
    <property type="entry name" value="FAD_binding_3"/>
    <property type="match status" value="1"/>
</dbReference>
<dbReference type="InterPro" id="IPR050493">
    <property type="entry name" value="FAD-dep_Monooxygenase_BioMet"/>
</dbReference>
<dbReference type="SUPFAM" id="SSF51905">
    <property type="entry name" value="FAD/NAD(P)-binding domain"/>
    <property type="match status" value="1"/>
</dbReference>
<dbReference type="AlphaFoldDB" id="A0A0N0NMP2"/>
<evidence type="ECO:0000313" key="9">
    <source>
        <dbReference type="Proteomes" id="UP000038010"/>
    </source>
</evidence>
<dbReference type="Proteomes" id="UP000038010">
    <property type="component" value="Unassembled WGS sequence"/>
</dbReference>
<evidence type="ECO:0000256" key="1">
    <source>
        <dbReference type="ARBA" id="ARBA00007992"/>
    </source>
</evidence>
<evidence type="ECO:0000256" key="2">
    <source>
        <dbReference type="ARBA" id="ARBA00022630"/>
    </source>
</evidence>
<evidence type="ECO:0000256" key="5">
    <source>
        <dbReference type="ARBA" id="ARBA00023033"/>
    </source>
</evidence>
<evidence type="ECO:0000256" key="4">
    <source>
        <dbReference type="ARBA" id="ARBA00023002"/>
    </source>
</evidence>
<dbReference type="InterPro" id="IPR002938">
    <property type="entry name" value="FAD-bd"/>
</dbReference>
<keyword evidence="2" id="KW-0285">Flavoprotein</keyword>
<dbReference type="OrthoDB" id="40579at2759"/>
<keyword evidence="9" id="KW-1185">Reference proteome</keyword>
<accession>A0A0N0NMP2</accession>
<dbReference type="RefSeq" id="XP_018000402.1">
    <property type="nucleotide sequence ID" value="XM_018148202.1"/>
</dbReference>
<dbReference type="GO" id="GO:0071949">
    <property type="term" value="F:FAD binding"/>
    <property type="evidence" value="ECO:0007669"/>
    <property type="project" value="InterPro"/>
</dbReference>
<dbReference type="EMBL" id="LFJN01000012">
    <property type="protein sequence ID" value="KPI40439.1"/>
    <property type="molecule type" value="Genomic_DNA"/>
</dbReference>
<evidence type="ECO:0000256" key="6">
    <source>
        <dbReference type="SAM" id="MobiDB-lite"/>
    </source>
</evidence>
<gene>
    <name evidence="8" type="ORF">AB675_7806</name>
</gene>
<evidence type="ECO:0000259" key="7">
    <source>
        <dbReference type="Pfam" id="PF01494"/>
    </source>
</evidence>
<keyword evidence="5" id="KW-0503">Monooxygenase</keyword>
<evidence type="ECO:0000313" key="8">
    <source>
        <dbReference type="EMBL" id="KPI40439.1"/>
    </source>
</evidence>
<dbReference type="PANTHER" id="PTHR13789:SF215">
    <property type="entry name" value="FAD-BINDING DOMAIN-CONTAINING PROTEIN-RELATED"/>
    <property type="match status" value="1"/>
</dbReference>
<dbReference type="STRING" id="1664694.A0A0N0NMP2"/>
<comment type="caution">
    <text evidence="8">The sequence shown here is derived from an EMBL/GenBank/DDBJ whole genome shotgun (WGS) entry which is preliminary data.</text>
</comment>
<comment type="similarity">
    <text evidence="1">Belongs to the paxM FAD-dependent monooxygenase family.</text>
</comment>
<dbReference type="Gene3D" id="3.50.50.60">
    <property type="entry name" value="FAD/NAD(P)-binding domain"/>
    <property type="match status" value="1"/>
</dbReference>
<feature type="region of interest" description="Disordered" evidence="6">
    <location>
        <begin position="228"/>
        <end position="248"/>
    </location>
</feature>
<dbReference type="GeneID" id="28740082"/>
<name>A0A0N0NMP2_9EURO</name>